<protein>
    <submittedName>
        <fullName evidence="6">LacI family DNA-binding transcriptional regulator</fullName>
    </submittedName>
</protein>
<gene>
    <name evidence="6" type="ORF">GPL26_28055</name>
</gene>
<name>A0AA41FKK2_9FIRM</name>
<dbReference type="PROSITE" id="PS50932">
    <property type="entry name" value="HTH_LACI_2"/>
    <property type="match status" value="1"/>
</dbReference>
<dbReference type="EMBL" id="WQPS01000141">
    <property type="protein sequence ID" value="MBT9813426.1"/>
    <property type="molecule type" value="Genomic_DNA"/>
</dbReference>
<dbReference type="SMART" id="SM00354">
    <property type="entry name" value="HTH_LACI"/>
    <property type="match status" value="1"/>
</dbReference>
<organism evidence="6 7">
    <name type="scientific">Enterocloster citroniae</name>
    <dbReference type="NCBI Taxonomy" id="358743"/>
    <lineage>
        <taxon>Bacteria</taxon>
        <taxon>Bacillati</taxon>
        <taxon>Bacillota</taxon>
        <taxon>Clostridia</taxon>
        <taxon>Lachnospirales</taxon>
        <taxon>Lachnospiraceae</taxon>
        <taxon>Enterocloster</taxon>
    </lineage>
</organism>
<dbReference type="SUPFAM" id="SSF47413">
    <property type="entry name" value="lambda repressor-like DNA-binding domains"/>
    <property type="match status" value="1"/>
</dbReference>
<evidence type="ECO:0000256" key="2">
    <source>
        <dbReference type="ARBA" id="ARBA00023125"/>
    </source>
</evidence>
<evidence type="ECO:0000256" key="1">
    <source>
        <dbReference type="ARBA" id="ARBA00023015"/>
    </source>
</evidence>
<evidence type="ECO:0000259" key="5">
    <source>
        <dbReference type="PROSITE" id="PS50943"/>
    </source>
</evidence>
<dbReference type="InterPro" id="IPR001387">
    <property type="entry name" value="Cro/C1-type_HTH"/>
</dbReference>
<keyword evidence="1" id="KW-0805">Transcription regulation</keyword>
<dbReference type="PROSITE" id="PS50943">
    <property type="entry name" value="HTH_CROC1"/>
    <property type="match status" value="1"/>
</dbReference>
<dbReference type="InterPro" id="IPR028082">
    <property type="entry name" value="Peripla_BP_I"/>
</dbReference>
<dbReference type="InterPro" id="IPR010982">
    <property type="entry name" value="Lambda_DNA-bd_dom_sf"/>
</dbReference>
<dbReference type="GO" id="GO:0000976">
    <property type="term" value="F:transcription cis-regulatory region binding"/>
    <property type="evidence" value="ECO:0007669"/>
    <property type="project" value="TreeGrafter"/>
</dbReference>
<dbReference type="Pfam" id="PF00356">
    <property type="entry name" value="LacI"/>
    <property type="match status" value="1"/>
</dbReference>
<dbReference type="CDD" id="cd06267">
    <property type="entry name" value="PBP1_LacI_sugar_binding-like"/>
    <property type="match status" value="1"/>
</dbReference>
<proteinExistence type="predicted"/>
<keyword evidence="3" id="KW-0804">Transcription</keyword>
<dbReference type="InterPro" id="IPR000843">
    <property type="entry name" value="HTH_LacI"/>
</dbReference>
<dbReference type="GO" id="GO:0003700">
    <property type="term" value="F:DNA-binding transcription factor activity"/>
    <property type="evidence" value="ECO:0007669"/>
    <property type="project" value="TreeGrafter"/>
</dbReference>
<dbReference type="Proteomes" id="UP000708338">
    <property type="component" value="Unassembled WGS sequence"/>
</dbReference>
<evidence type="ECO:0000313" key="7">
    <source>
        <dbReference type="Proteomes" id="UP000708338"/>
    </source>
</evidence>
<evidence type="ECO:0000259" key="4">
    <source>
        <dbReference type="PROSITE" id="PS50932"/>
    </source>
</evidence>
<dbReference type="Gene3D" id="3.40.50.2300">
    <property type="match status" value="2"/>
</dbReference>
<comment type="caution">
    <text evidence="6">The sequence shown here is derived from an EMBL/GenBank/DDBJ whole genome shotgun (WGS) entry which is preliminary data.</text>
</comment>
<dbReference type="Gene3D" id="1.10.260.40">
    <property type="entry name" value="lambda repressor-like DNA-binding domains"/>
    <property type="match status" value="1"/>
</dbReference>
<evidence type="ECO:0000256" key="3">
    <source>
        <dbReference type="ARBA" id="ARBA00023163"/>
    </source>
</evidence>
<feature type="domain" description="HTH cro/C1-type" evidence="5">
    <location>
        <begin position="10"/>
        <end position="44"/>
    </location>
</feature>
<keyword evidence="2 6" id="KW-0238">DNA-binding</keyword>
<sequence>MPGIGGKDEMTSKELAKLLGVSQSTVSRSLNGSSLVKGETAERIRAVAKEYGYEINSNAKSLKTNSTGTIGVVFPDHFIDFDSNIYIGNLFNCIRNHLQAHGYDLLALGGHEPEDKISGVERVIRNRKVDGLIVIESSISQDRWYETGHPVPIIRYNPEQAGAEERSTVAVDHHHGGEVLGEYLGRCGHKRILCVSAMEKMGAIRLREQGIRDGLKKYGVILEPKQFLHGDLTFESGYRAVMEHKDMFRDYTAVCAYNDAMALGVMEALKELQIRIPDQISVTGFDGLKIGAWFRPRLTTVSMPGQEIAEQCCRLLYAKLRGEEGEGIRPKILPQLIIRESSGPV</sequence>
<evidence type="ECO:0000313" key="6">
    <source>
        <dbReference type="EMBL" id="MBT9813426.1"/>
    </source>
</evidence>
<dbReference type="CDD" id="cd01392">
    <property type="entry name" value="HTH_LacI"/>
    <property type="match status" value="1"/>
</dbReference>
<dbReference type="PANTHER" id="PTHR30146">
    <property type="entry name" value="LACI-RELATED TRANSCRIPTIONAL REPRESSOR"/>
    <property type="match status" value="1"/>
</dbReference>
<dbReference type="AlphaFoldDB" id="A0AA41FKK2"/>
<accession>A0AA41FKK2</accession>
<feature type="domain" description="HTH lacI-type" evidence="4">
    <location>
        <begin position="10"/>
        <end position="64"/>
    </location>
</feature>
<dbReference type="SUPFAM" id="SSF53822">
    <property type="entry name" value="Periplasmic binding protein-like I"/>
    <property type="match status" value="1"/>
</dbReference>
<reference evidence="6" key="1">
    <citation type="journal article" date="2021" name="Gut Microbes">
        <title>A synthetic consortium of 100 gut commensals modulates the composition and function in a colon model of the microbiome of elderly subjects.</title>
        <authorList>
            <person name="Perez M."/>
            <person name="Ntemiri A."/>
            <person name="Tan H."/>
            <person name="Harris H.M.B."/>
            <person name="Roager H.M."/>
            <person name="Ribiere C."/>
            <person name="O'Toole P.W."/>
        </authorList>
    </citation>
    <scope>NUCLEOTIDE SEQUENCE</scope>
    <source>
        <strain evidence="6">MCC335</strain>
    </source>
</reference>
<dbReference type="PANTHER" id="PTHR30146:SF109">
    <property type="entry name" value="HTH-TYPE TRANSCRIPTIONAL REGULATOR GALS"/>
    <property type="match status" value="1"/>
</dbReference>
<dbReference type="Pfam" id="PF13377">
    <property type="entry name" value="Peripla_BP_3"/>
    <property type="match status" value="1"/>
</dbReference>
<dbReference type="InterPro" id="IPR046335">
    <property type="entry name" value="LacI/GalR-like_sensor"/>
</dbReference>